<organism evidence="1 2">
    <name type="scientific">Desmophyllum pertusum</name>
    <dbReference type="NCBI Taxonomy" id="174260"/>
    <lineage>
        <taxon>Eukaryota</taxon>
        <taxon>Metazoa</taxon>
        <taxon>Cnidaria</taxon>
        <taxon>Anthozoa</taxon>
        <taxon>Hexacorallia</taxon>
        <taxon>Scleractinia</taxon>
        <taxon>Caryophylliina</taxon>
        <taxon>Caryophylliidae</taxon>
        <taxon>Desmophyllum</taxon>
    </lineage>
</organism>
<dbReference type="EMBL" id="MU826372">
    <property type="protein sequence ID" value="KAJ7377818.1"/>
    <property type="molecule type" value="Genomic_DNA"/>
</dbReference>
<sequence>MSMKDDLVIRGGTAETRNKLMQRRTEDLIEQFMNEAKTTNTAVQYILTSLWDILQPLYVGRDAENYIRAVNLQNYYLGFKNYGCDYKVSGKQTLQMFNFTKDSSPTLPQYECSLAPEGCHQNSDCHYRPFKSCACKGSSCIRYKYKTLPDTGERKTTAYINGKSWKGPGCHGRGFKCHCTHPSEERHTVWRKK</sequence>
<keyword evidence="2" id="KW-1185">Reference proteome</keyword>
<dbReference type="Proteomes" id="UP001163046">
    <property type="component" value="Unassembled WGS sequence"/>
</dbReference>
<name>A0A9X0CXB8_9CNID</name>
<comment type="caution">
    <text evidence="1">The sequence shown here is derived from an EMBL/GenBank/DDBJ whole genome shotgun (WGS) entry which is preliminary data.</text>
</comment>
<reference evidence="1" key="1">
    <citation type="submission" date="2023-01" db="EMBL/GenBank/DDBJ databases">
        <title>Genome assembly of the deep-sea coral Lophelia pertusa.</title>
        <authorList>
            <person name="Herrera S."/>
            <person name="Cordes E."/>
        </authorList>
    </citation>
    <scope>NUCLEOTIDE SEQUENCE</scope>
    <source>
        <strain evidence="1">USNM1676648</strain>
        <tissue evidence="1">Polyp</tissue>
    </source>
</reference>
<dbReference type="AlphaFoldDB" id="A0A9X0CXB8"/>
<evidence type="ECO:0000313" key="2">
    <source>
        <dbReference type="Proteomes" id="UP001163046"/>
    </source>
</evidence>
<protein>
    <submittedName>
        <fullName evidence="1">Uncharacterized protein</fullName>
    </submittedName>
</protein>
<dbReference type="OrthoDB" id="5948670at2759"/>
<proteinExistence type="predicted"/>
<gene>
    <name evidence="1" type="ORF">OS493_026385</name>
</gene>
<accession>A0A9X0CXB8</accession>
<evidence type="ECO:0000313" key="1">
    <source>
        <dbReference type="EMBL" id="KAJ7377818.1"/>
    </source>
</evidence>